<accession>A0ABY0CSY9</accession>
<organism evidence="1 2">
    <name type="scientific">Lujinxingia sediminis</name>
    <dbReference type="NCBI Taxonomy" id="2480984"/>
    <lineage>
        <taxon>Bacteria</taxon>
        <taxon>Deltaproteobacteria</taxon>
        <taxon>Bradymonadales</taxon>
        <taxon>Lujinxingiaceae</taxon>
        <taxon>Lujinxingia</taxon>
    </lineage>
</organism>
<evidence type="ECO:0000313" key="1">
    <source>
        <dbReference type="EMBL" id="RVU44721.1"/>
    </source>
</evidence>
<dbReference type="Proteomes" id="UP000282926">
    <property type="component" value="Unassembled WGS sequence"/>
</dbReference>
<protein>
    <submittedName>
        <fullName evidence="1">Uncharacterized protein</fullName>
    </submittedName>
</protein>
<evidence type="ECO:0000313" key="2">
    <source>
        <dbReference type="Proteomes" id="UP000282926"/>
    </source>
</evidence>
<proteinExistence type="predicted"/>
<keyword evidence="2" id="KW-1185">Reference proteome</keyword>
<dbReference type="EMBL" id="SADD01000004">
    <property type="protein sequence ID" value="RVU44721.1"/>
    <property type="molecule type" value="Genomic_DNA"/>
</dbReference>
<reference evidence="1 2" key="1">
    <citation type="submission" date="2019-01" db="EMBL/GenBank/DDBJ databases">
        <title>Lujinxingia litoralis gen. nov., sp. nov. and Lujinxingia sediminis gen. nov., sp. nov., new members in the order Bradymonadales, isolated from coastal sediment.</title>
        <authorList>
            <person name="Li C.-M."/>
        </authorList>
    </citation>
    <scope>NUCLEOTIDE SEQUENCE [LARGE SCALE GENOMIC DNA]</scope>
    <source>
        <strain evidence="1 2">SEH01</strain>
    </source>
</reference>
<gene>
    <name evidence="1" type="ORF">EA187_09260</name>
</gene>
<sequence>MTSQEHPSNTRRPSILSYAMQMAEAHVDDEEGDISVYLSWEGGEVRLIEVVEHAPISEEPLPFRFAAQPERKLYYPVVVLLVNADAWNDSVDKSELLPDGWRMQEFSPFVKVTKS</sequence>
<name>A0ABY0CSY9_9DELT</name>
<comment type="caution">
    <text evidence="1">The sequence shown here is derived from an EMBL/GenBank/DDBJ whole genome shotgun (WGS) entry which is preliminary data.</text>
</comment>
<dbReference type="RefSeq" id="WP_127780089.1">
    <property type="nucleotide sequence ID" value="NZ_SADD01000004.1"/>
</dbReference>